<proteinExistence type="predicted"/>
<accession>A0A4Y2SEW9</accession>
<evidence type="ECO:0000313" key="1">
    <source>
        <dbReference type="EMBL" id="GBN86784.1"/>
    </source>
</evidence>
<organism evidence="1 2">
    <name type="scientific">Araneus ventricosus</name>
    <name type="common">Orbweaver spider</name>
    <name type="synonym">Epeira ventricosa</name>
    <dbReference type="NCBI Taxonomy" id="182803"/>
    <lineage>
        <taxon>Eukaryota</taxon>
        <taxon>Metazoa</taxon>
        <taxon>Ecdysozoa</taxon>
        <taxon>Arthropoda</taxon>
        <taxon>Chelicerata</taxon>
        <taxon>Arachnida</taxon>
        <taxon>Araneae</taxon>
        <taxon>Araneomorphae</taxon>
        <taxon>Entelegynae</taxon>
        <taxon>Araneoidea</taxon>
        <taxon>Araneidae</taxon>
        <taxon>Araneus</taxon>
    </lineage>
</organism>
<comment type="caution">
    <text evidence="1">The sequence shown here is derived from an EMBL/GenBank/DDBJ whole genome shotgun (WGS) entry which is preliminary data.</text>
</comment>
<dbReference type="Proteomes" id="UP000499080">
    <property type="component" value="Unassembled WGS sequence"/>
</dbReference>
<dbReference type="PANTHER" id="PTHR47331">
    <property type="entry name" value="PHD-TYPE DOMAIN-CONTAINING PROTEIN"/>
    <property type="match status" value="1"/>
</dbReference>
<evidence type="ECO:0000313" key="2">
    <source>
        <dbReference type="Proteomes" id="UP000499080"/>
    </source>
</evidence>
<dbReference type="OrthoDB" id="416987at2759"/>
<dbReference type="PANTHER" id="PTHR47331:SF1">
    <property type="entry name" value="GAG-LIKE PROTEIN"/>
    <property type="match status" value="1"/>
</dbReference>
<protein>
    <recommendedName>
        <fullName evidence="3">Reverse transcriptase domain-containing protein</fullName>
    </recommendedName>
</protein>
<reference evidence="1 2" key="1">
    <citation type="journal article" date="2019" name="Sci. Rep.">
        <title>Orb-weaving spider Araneus ventricosus genome elucidates the spidroin gene catalogue.</title>
        <authorList>
            <person name="Kono N."/>
            <person name="Nakamura H."/>
            <person name="Ohtoshi R."/>
            <person name="Moran D.A.P."/>
            <person name="Shinohara A."/>
            <person name="Yoshida Y."/>
            <person name="Fujiwara M."/>
            <person name="Mori M."/>
            <person name="Tomita M."/>
            <person name="Arakawa K."/>
        </authorList>
    </citation>
    <scope>NUCLEOTIDE SEQUENCE [LARGE SCALE GENOMIC DNA]</scope>
</reference>
<sequence length="240" mass="27345">MPRLPKEQILKELKTHKVWISDLGDGCPKTKMLLGSDVYSKVITGGVKQLKEGLTAVNTSDLWNLETIGITDDGRKLTKEIEDELAREQFLSYLSDEGIIEKVPENDLYKRSHYLTHHPIFKPEILTTHIRPVFEASSKTGQAPSLKDCLFSVPNLIEQIPLVLLRFRKNTIGVTSDIKRAFLQIELREPDRDFYDGKMKKFKSFGIFELSSVLHAALFIRSCTGLSSFACTERTERDDK</sequence>
<gene>
    <name evidence="1" type="ORF">AVEN_230293_1</name>
</gene>
<evidence type="ECO:0008006" key="3">
    <source>
        <dbReference type="Google" id="ProtNLM"/>
    </source>
</evidence>
<dbReference type="EMBL" id="BGPR01021458">
    <property type="protein sequence ID" value="GBN86784.1"/>
    <property type="molecule type" value="Genomic_DNA"/>
</dbReference>
<keyword evidence="2" id="KW-1185">Reference proteome</keyword>
<name>A0A4Y2SEW9_ARAVE</name>
<dbReference type="AlphaFoldDB" id="A0A4Y2SEW9"/>